<comment type="similarity">
    <text evidence="2">Belongs to the CPA3 antiporters (TC 2.A.63) subunit E family.</text>
</comment>
<dbReference type="InterPro" id="IPR002758">
    <property type="entry name" value="Cation_antiport_E"/>
</dbReference>
<dbReference type="Pfam" id="PF01899">
    <property type="entry name" value="MNHE"/>
    <property type="match status" value="1"/>
</dbReference>
<keyword evidence="3" id="KW-1003">Cell membrane</keyword>
<comment type="caution">
    <text evidence="8">The sequence shown here is derived from an EMBL/GenBank/DDBJ whole genome shotgun (WGS) entry which is preliminary data.</text>
</comment>
<dbReference type="Proteomes" id="UP000632535">
    <property type="component" value="Unassembled WGS sequence"/>
</dbReference>
<proteinExistence type="inferred from homology"/>
<dbReference type="PANTHER" id="PTHR34584">
    <property type="entry name" value="NA(+)/H(+) ANTIPORTER SUBUNIT E1"/>
    <property type="match status" value="1"/>
</dbReference>
<sequence length="202" mass="21921">MSLHPRRRAARRVRLLSAQWPALVVLTVIWVLLWGDLSWANVLAGLALAVFLVVVFPLPPIVSDGRFRLVPFLNLAGRFLSDLVVASFKVAWVALRPGPAPHGAVVQVRLRNAQDVYLTLTAVLSTLVPGSLVIETRRDAGILFLHVLDIEASGGLDGVRRDILALEARVLRALASDEVLARCGMPDGRSVVDTVRTTEGEG</sequence>
<dbReference type="PANTHER" id="PTHR34584:SF1">
    <property type="entry name" value="NA(+)_H(+) ANTIPORTER SUBUNIT E1"/>
    <property type="match status" value="1"/>
</dbReference>
<name>A0ABQ2B0H0_9MICO</name>
<evidence type="ECO:0000256" key="1">
    <source>
        <dbReference type="ARBA" id="ARBA00004651"/>
    </source>
</evidence>
<feature type="transmembrane region" description="Helical" evidence="7">
    <location>
        <begin position="39"/>
        <end position="58"/>
    </location>
</feature>
<evidence type="ECO:0000256" key="4">
    <source>
        <dbReference type="ARBA" id="ARBA00022692"/>
    </source>
</evidence>
<keyword evidence="6 7" id="KW-0472">Membrane</keyword>
<dbReference type="RefSeq" id="WP_188521929.1">
    <property type="nucleotide sequence ID" value="NZ_BMDG01000001.1"/>
</dbReference>
<evidence type="ECO:0000256" key="3">
    <source>
        <dbReference type="ARBA" id="ARBA00022475"/>
    </source>
</evidence>
<organism evidence="8 9">
    <name type="scientific">Isoptericola cucumis</name>
    <dbReference type="NCBI Taxonomy" id="1776856"/>
    <lineage>
        <taxon>Bacteria</taxon>
        <taxon>Bacillati</taxon>
        <taxon>Actinomycetota</taxon>
        <taxon>Actinomycetes</taxon>
        <taxon>Micrococcales</taxon>
        <taxon>Promicromonosporaceae</taxon>
        <taxon>Isoptericola</taxon>
    </lineage>
</organism>
<keyword evidence="9" id="KW-1185">Reference proteome</keyword>
<keyword evidence="5 7" id="KW-1133">Transmembrane helix</keyword>
<evidence type="ECO:0000313" key="9">
    <source>
        <dbReference type="Proteomes" id="UP000632535"/>
    </source>
</evidence>
<evidence type="ECO:0000256" key="5">
    <source>
        <dbReference type="ARBA" id="ARBA00022989"/>
    </source>
</evidence>
<reference evidence="9" key="1">
    <citation type="journal article" date="2019" name="Int. J. Syst. Evol. Microbiol.">
        <title>The Global Catalogue of Microorganisms (GCM) 10K type strain sequencing project: providing services to taxonomists for standard genome sequencing and annotation.</title>
        <authorList>
            <consortium name="The Broad Institute Genomics Platform"/>
            <consortium name="The Broad Institute Genome Sequencing Center for Infectious Disease"/>
            <person name="Wu L."/>
            <person name="Ma J."/>
        </authorList>
    </citation>
    <scope>NUCLEOTIDE SEQUENCE [LARGE SCALE GENOMIC DNA]</scope>
    <source>
        <strain evidence="9">CCM 8653</strain>
    </source>
</reference>
<protein>
    <submittedName>
        <fullName evidence="8">Sodium:proton antiporter</fullName>
    </submittedName>
</protein>
<feature type="transmembrane region" description="Helical" evidence="7">
    <location>
        <begin position="12"/>
        <end position="33"/>
    </location>
</feature>
<comment type="subcellular location">
    <subcellularLocation>
        <location evidence="1">Cell membrane</location>
        <topology evidence="1">Multi-pass membrane protein</topology>
    </subcellularLocation>
</comment>
<accession>A0ABQ2B0H0</accession>
<evidence type="ECO:0000256" key="7">
    <source>
        <dbReference type="SAM" id="Phobius"/>
    </source>
</evidence>
<keyword evidence="4 7" id="KW-0812">Transmembrane</keyword>
<evidence type="ECO:0000313" key="8">
    <source>
        <dbReference type="EMBL" id="GGI04938.1"/>
    </source>
</evidence>
<dbReference type="EMBL" id="BMDG01000001">
    <property type="protein sequence ID" value="GGI04938.1"/>
    <property type="molecule type" value="Genomic_DNA"/>
</dbReference>
<evidence type="ECO:0000256" key="6">
    <source>
        <dbReference type="ARBA" id="ARBA00023136"/>
    </source>
</evidence>
<evidence type="ECO:0000256" key="2">
    <source>
        <dbReference type="ARBA" id="ARBA00006228"/>
    </source>
</evidence>
<gene>
    <name evidence="8" type="ORF">GCM10007368_03660</name>
</gene>
<dbReference type="NCBIfam" id="NF006521">
    <property type="entry name" value="PRK08965.1-5"/>
    <property type="match status" value="1"/>
</dbReference>